<sequence>MNAVCSKIYGLPSHSIEPAFVSYLNCKCPSGAMCAVKPGPQTLEVDPNKWYGLCQPAVEIPECASGEVQCKCPRQALEETTSTNFWSDIMSRTLDGMDDSLMSKRGRFGGRGYGRSRGKFYFYRK</sequence>
<proteinExistence type="predicted"/>
<name>A0ABY7G1A1_MYAAR</name>
<accession>A0ABY7G1A1</accession>
<gene>
    <name evidence="1" type="ORF">MAR_013381</name>
</gene>
<protein>
    <submittedName>
        <fullName evidence="1">Uncharacterized protein</fullName>
    </submittedName>
</protein>
<dbReference type="Proteomes" id="UP001164746">
    <property type="component" value="Chromosome 15"/>
</dbReference>
<keyword evidence="2" id="KW-1185">Reference proteome</keyword>
<evidence type="ECO:0000313" key="1">
    <source>
        <dbReference type="EMBL" id="WAR27677.1"/>
    </source>
</evidence>
<reference evidence="1" key="1">
    <citation type="submission" date="2022-11" db="EMBL/GenBank/DDBJ databases">
        <title>Centuries of genome instability and evolution in soft-shell clam transmissible cancer (bioRxiv).</title>
        <authorList>
            <person name="Hart S.F.M."/>
            <person name="Yonemitsu M.A."/>
            <person name="Giersch R.M."/>
            <person name="Beal B.F."/>
            <person name="Arriagada G."/>
            <person name="Davis B.W."/>
            <person name="Ostrander E.A."/>
            <person name="Goff S.P."/>
            <person name="Metzger M.J."/>
        </authorList>
    </citation>
    <scope>NUCLEOTIDE SEQUENCE</scope>
    <source>
        <strain evidence="1">MELC-2E11</strain>
        <tissue evidence="1">Siphon/mantle</tissue>
    </source>
</reference>
<evidence type="ECO:0000313" key="2">
    <source>
        <dbReference type="Proteomes" id="UP001164746"/>
    </source>
</evidence>
<dbReference type="EMBL" id="CP111026">
    <property type="protein sequence ID" value="WAR27677.1"/>
    <property type="molecule type" value="Genomic_DNA"/>
</dbReference>
<organism evidence="1 2">
    <name type="scientific">Mya arenaria</name>
    <name type="common">Soft-shell clam</name>
    <dbReference type="NCBI Taxonomy" id="6604"/>
    <lineage>
        <taxon>Eukaryota</taxon>
        <taxon>Metazoa</taxon>
        <taxon>Spiralia</taxon>
        <taxon>Lophotrochozoa</taxon>
        <taxon>Mollusca</taxon>
        <taxon>Bivalvia</taxon>
        <taxon>Autobranchia</taxon>
        <taxon>Heteroconchia</taxon>
        <taxon>Euheterodonta</taxon>
        <taxon>Imparidentia</taxon>
        <taxon>Neoheterodontei</taxon>
        <taxon>Myida</taxon>
        <taxon>Myoidea</taxon>
        <taxon>Myidae</taxon>
        <taxon>Mya</taxon>
    </lineage>
</organism>